<dbReference type="InParanoid" id="D8PXQ7"/>
<feature type="compositionally biased region" description="Basic and acidic residues" evidence="1">
    <location>
        <begin position="62"/>
        <end position="77"/>
    </location>
</feature>
<dbReference type="KEGG" id="scm:SCHCO_01171028"/>
<proteinExistence type="predicted"/>
<dbReference type="OrthoDB" id="5544050at2759"/>
<dbReference type="VEuPathDB" id="FungiDB:SCHCODRAFT_01171028"/>
<evidence type="ECO:0000256" key="1">
    <source>
        <dbReference type="SAM" id="MobiDB-lite"/>
    </source>
</evidence>
<feature type="non-terminal residue" evidence="2">
    <location>
        <position position="134"/>
    </location>
</feature>
<dbReference type="EMBL" id="GL377304">
    <property type="protein sequence ID" value="EFI99716.1"/>
    <property type="molecule type" value="Genomic_DNA"/>
</dbReference>
<dbReference type="HOGENOM" id="CLU_128839_0_0_1"/>
<protein>
    <submittedName>
        <fullName evidence="2">Uncharacterized protein</fullName>
    </submittedName>
</protein>
<accession>D8PXQ7</accession>
<dbReference type="Proteomes" id="UP000007431">
    <property type="component" value="Unassembled WGS sequence"/>
</dbReference>
<dbReference type="eggNOG" id="ENOG502RBQQ">
    <property type="taxonomic scope" value="Eukaryota"/>
</dbReference>
<dbReference type="AlphaFoldDB" id="D8PXQ7"/>
<reference evidence="2 3" key="1">
    <citation type="journal article" date="2010" name="Nat. Biotechnol.">
        <title>Genome sequence of the model mushroom Schizophyllum commune.</title>
        <authorList>
            <person name="Ohm R.A."/>
            <person name="de Jong J.F."/>
            <person name="Lugones L.G."/>
            <person name="Aerts A."/>
            <person name="Kothe E."/>
            <person name="Stajich J.E."/>
            <person name="de Vries R.P."/>
            <person name="Record E."/>
            <person name="Levasseur A."/>
            <person name="Baker S.E."/>
            <person name="Bartholomew K.A."/>
            <person name="Coutinho P.M."/>
            <person name="Erdmann S."/>
            <person name="Fowler T.J."/>
            <person name="Gathman A.C."/>
            <person name="Lombard V."/>
            <person name="Henrissat B."/>
            <person name="Knabe N."/>
            <person name="Kuees U."/>
            <person name="Lilly W.W."/>
            <person name="Lindquist E."/>
            <person name="Lucas S."/>
            <person name="Magnuson J.K."/>
            <person name="Piumi F."/>
            <person name="Raudaskoski M."/>
            <person name="Salamov A."/>
            <person name="Schmutz J."/>
            <person name="Schwarze F.W.M.R."/>
            <person name="vanKuyk P.A."/>
            <person name="Horton J.S."/>
            <person name="Grigoriev I.V."/>
            <person name="Woesten H.A.B."/>
        </authorList>
    </citation>
    <scope>NUCLEOTIDE SEQUENCE [LARGE SCALE GENOMIC DNA]</scope>
    <source>
        <strain evidence="3">H4-8 / FGSC 9210</strain>
    </source>
</reference>
<organism evidence="3">
    <name type="scientific">Schizophyllum commune (strain H4-8 / FGSC 9210)</name>
    <name type="common">Split gill fungus</name>
    <dbReference type="NCBI Taxonomy" id="578458"/>
    <lineage>
        <taxon>Eukaryota</taxon>
        <taxon>Fungi</taxon>
        <taxon>Dikarya</taxon>
        <taxon>Basidiomycota</taxon>
        <taxon>Agaricomycotina</taxon>
        <taxon>Agaricomycetes</taxon>
        <taxon>Agaricomycetidae</taxon>
        <taxon>Agaricales</taxon>
        <taxon>Schizophyllaceae</taxon>
        <taxon>Schizophyllum</taxon>
    </lineage>
</organism>
<keyword evidence="3" id="KW-1185">Reference proteome</keyword>
<dbReference type="OMA" id="MSEAFYP"/>
<sequence length="134" mass="14821">MSRATTATSISPAPTSQSTSPVPYPAYTYPYPVGVPVTPMKPAAKKPKPVNVFSNDGSFLERIQRSRREEEEKRKAQEAFQAKIHFEDRFKRRGKRPAPDCTCTQSPTDHPAKKPRAEGEDSAKTGSEKRSGSV</sequence>
<feature type="region of interest" description="Disordered" evidence="1">
    <location>
        <begin position="42"/>
        <end position="134"/>
    </location>
</feature>
<dbReference type="RefSeq" id="XP_003034619.1">
    <property type="nucleotide sequence ID" value="XM_003034573.1"/>
</dbReference>
<feature type="region of interest" description="Disordered" evidence="1">
    <location>
        <begin position="1"/>
        <end position="28"/>
    </location>
</feature>
<gene>
    <name evidence="2" type="ORF">SCHCODRAFT_107261</name>
</gene>
<feature type="compositionally biased region" description="Basic and acidic residues" evidence="1">
    <location>
        <begin position="110"/>
        <end position="134"/>
    </location>
</feature>
<evidence type="ECO:0000313" key="3">
    <source>
        <dbReference type="Proteomes" id="UP000007431"/>
    </source>
</evidence>
<dbReference type="GeneID" id="9586585"/>
<evidence type="ECO:0000313" key="2">
    <source>
        <dbReference type="EMBL" id="EFI99716.1"/>
    </source>
</evidence>
<name>D8PXQ7_SCHCM</name>